<reference evidence="1" key="1">
    <citation type="submission" date="2014-11" db="EMBL/GenBank/DDBJ databases">
        <authorList>
            <person name="Amaro Gonzalez C."/>
        </authorList>
    </citation>
    <scope>NUCLEOTIDE SEQUENCE</scope>
</reference>
<reference evidence="1" key="2">
    <citation type="journal article" date="2015" name="Fish Shellfish Immunol.">
        <title>Early steps in the European eel (Anguilla anguilla)-Vibrio vulnificus interaction in the gills: Role of the RtxA13 toxin.</title>
        <authorList>
            <person name="Callol A."/>
            <person name="Pajuelo D."/>
            <person name="Ebbesson L."/>
            <person name="Teles M."/>
            <person name="MacKenzie S."/>
            <person name="Amaro C."/>
        </authorList>
    </citation>
    <scope>NUCLEOTIDE SEQUENCE</scope>
</reference>
<dbReference type="AlphaFoldDB" id="A0A0E9TCW6"/>
<accession>A0A0E9TCW6</accession>
<sequence>MGNMGFASPVLMADKKRQYLFTGLYSSADLAIWQS</sequence>
<dbReference type="EMBL" id="GBXM01057033">
    <property type="protein sequence ID" value="JAH51544.1"/>
    <property type="molecule type" value="Transcribed_RNA"/>
</dbReference>
<evidence type="ECO:0000313" key="1">
    <source>
        <dbReference type="EMBL" id="JAH51544.1"/>
    </source>
</evidence>
<name>A0A0E9TCW6_ANGAN</name>
<protein>
    <submittedName>
        <fullName evidence="1">Uncharacterized protein</fullName>
    </submittedName>
</protein>
<organism evidence="1">
    <name type="scientific">Anguilla anguilla</name>
    <name type="common">European freshwater eel</name>
    <name type="synonym">Muraena anguilla</name>
    <dbReference type="NCBI Taxonomy" id="7936"/>
    <lineage>
        <taxon>Eukaryota</taxon>
        <taxon>Metazoa</taxon>
        <taxon>Chordata</taxon>
        <taxon>Craniata</taxon>
        <taxon>Vertebrata</taxon>
        <taxon>Euteleostomi</taxon>
        <taxon>Actinopterygii</taxon>
        <taxon>Neopterygii</taxon>
        <taxon>Teleostei</taxon>
        <taxon>Anguilliformes</taxon>
        <taxon>Anguillidae</taxon>
        <taxon>Anguilla</taxon>
    </lineage>
</organism>
<proteinExistence type="predicted"/>